<dbReference type="NCBIfam" id="TIGR02595">
    <property type="entry name" value="PEP_CTERM"/>
    <property type="match status" value="1"/>
</dbReference>
<accession>A0A8J7F2U0</accession>
<dbReference type="RefSeq" id="WP_193920924.1">
    <property type="nucleotide sequence ID" value="NZ_JADEWL010000041.1"/>
</dbReference>
<dbReference type="Proteomes" id="UP000620559">
    <property type="component" value="Unassembled WGS sequence"/>
</dbReference>
<name>A0A8J7F2U0_9CYAN</name>
<dbReference type="InterPro" id="IPR013424">
    <property type="entry name" value="Ice-binding_C"/>
</dbReference>
<evidence type="ECO:0000313" key="3">
    <source>
        <dbReference type="Proteomes" id="UP000620559"/>
    </source>
</evidence>
<protein>
    <submittedName>
        <fullName evidence="2">PEP-CTERM sorting domain-containing protein</fullName>
    </submittedName>
</protein>
<keyword evidence="1" id="KW-0732">Signal</keyword>
<evidence type="ECO:0000256" key="1">
    <source>
        <dbReference type="SAM" id="SignalP"/>
    </source>
</evidence>
<sequence>MKTIDIGLLISSALGSLLLSLTSATAATLVEPIFTNEREDFPDIPPGALSNFLPFNTALTSFSPNDTGINFLNETDYTINKFSLLLVPRDPEFGNDLVWGDVDGDGKIGLSNIFTNTNIAPDFTVPVLNVNAPRLELTNGIIEDGESFALSFITNRDLTPINGDDSLLIAFFYEGSKTVPEPSNVFAFALTMALGYWLRKRKFTIK</sequence>
<dbReference type="AlphaFoldDB" id="A0A8J7F2U0"/>
<evidence type="ECO:0000313" key="2">
    <source>
        <dbReference type="EMBL" id="MBE9213750.1"/>
    </source>
</evidence>
<keyword evidence="3" id="KW-1185">Reference proteome</keyword>
<reference evidence="2" key="1">
    <citation type="submission" date="2020-10" db="EMBL/GenBank/DDBJ databases">
        <authorList>
            <person name="Castelo-Branco R."/>
            <person name="Eusebio N."/>
            <person name="Adriana R."/>
            <person name="Vieira A."/>
            <person name="Brugerolle De Fraissinette N."/>
            <person name="Rezende De Castro R."/>
            <person name="Schneider M.P."/>
            <person name="Vasconcelos V."/>
            <person name="Leao P.N."/>
        </authorList>
    </citation>
    <scope>NUCLEOTIDE SEQUENCE</scope>
    <source>
        <strain evidence="2">LEGE 06105</strain>
    </source>
</reference>
<feature type="chain" id="PRO_5035171920" evidence="1">
    <location>
        <begin position="27"/>
        <end position="206"/>
    </location>
</feature>
<comment type="caution">
    <text evidence="2">The sequence shown here is derived from an EMBL/GenBank/DDBJ whole genome shotgun (WGS) entry which is preliminary data.</text>
</comment>
<organism evidence="2 3">
    <name type="scientific">Plectonema cf. radiosum LEGE 06105</name>
    <dbReference type="NCBI Taxonomy" id="945769"/>
    <lineage>
        <taxon>Bacteria</taxon>
        <taxon>Bacillati</taxon>
        <taxon>Cyanobacteriota</taxon>
        <taxon>Cyanophyceae</taxon>
        <taxon>Oscillatoriophycideae</taxon>
        <taxon>Oscillatoriales</taxon>
        <taxon>Microcoleaceae</taxon>
        <taxon>Plectonema</taxon>
    </lineage>
</organism>
<gene>
    <name evidence="2" type="ORF">IQ247_13930</name>
</gene>
<feature type="signal peptide" evidence="1">
    <location>
        <begin position="1"/>
        <end position="26"/>
    </location>
</feature>
<dbReference type="EMBL" id="JADEWL010000041">
    <property type="protein sequence ID" value="MBE9213750.1"/>
    <property type="molecule type" value="Genomic_DNA"/>
</dbReference>
<proteinExistence type="predicted"/>